<evidence type="ECO:0000313" key="2">
    <source>
        <dbReference type="Proteomes" id="UP001187192"/>
    </source>
</evidence>
<accession>A0AA88AH24</accession>
<dbReference type="EMBL" id="BTGU01000017">
    <property type="protein sequence ID" value="GMN43831.1"/>
    <property type="molecule type" value="Genomic_DNA"/>
</dbReference>
<comment type="caution">
    <text evidence="1">The sequence shown here is derived from an EMBL/GenBank/DDBJ whole genome shotgun (WGS) entry which is preliminary data.</text>
</comment>
<sequence>MLVSGWEEDLIPAAKRPEWLKIIEEKLRKEKANKKIKLGLVNLDHHGQHDGLRGLAEVETVPVRFDRLTGVNKREWEEYFPEWIDEHNKWGPPRCPDIPLPALGRYADLDVVVASVPCGNSTKKGVRDVFRLQVNMVAANLAVTSGWGNHGRVHRMVYVVFVGSCGPMVEIFRCDDLVKHQKGEYWVYRPEMRRLKQKENNQHLVDVMEDSASFKFYQNFSQNSTNFTIAEE</sequence>
<dbReference type="Proteomes" id="UP001187192">
    <property type="component" value="Unassembled WGS sequence"/>
</dbReference>
<proteinExistence type="predicted"/>
<evidence type="ECO:0000313" key="1">
    <source>
        <dbReference type="EMBL" id="GMN43831.1"/>
    </source>
</evidence>
<dbReference type="AlphaFoldDB" id="A0AA88AH24"/>
<keyword evidence="2" id="KW-1185">Reference proteome</keyword>
<protein>
    <submittedName>
        <fullName evidence="1">Uncharacterized protein</fullName>
    </submittedName>
</protein>
<organism evidence="1 2">
    <name type="scientific">Ficus carica</name>
    <name type="common">Common fig</name>
    <dbReference type="NCBI Taxonomy" id="3494"/>
    <lineage>
        <taxon>Eukaryota</taxon>
        <taxon>Viridiplantae</taxon>
        <taxon>Streptophyta</taxon>
        <taxon>Embryophyta</taxon>
        <taxon>Tracheophyta</taxon>
        <taxon>Spermatophyta</taxon>
        <taxon>Magnoliopsida</taxon>
        <taxon>eudicotyledons</taxon>
        <taxon>Gunneridae</taxon>
        <taxon>Pentapetalae</taxon>
        <taxon>rosids</taxon>
        <taxon>fabids</taxon>
        <taxon>Rosales</taxon>
        <taxon>Moraceae</taxon>
        <taxon>Ficeae</taxon>
        <taxon>Ficus</taxon>
    </lineage>
</organism>
<name>A0AA88AH24_FICCA</name>
<gene>
    <name evidence="1" type="ORF">TIFTF001_013043</name>
</gene>
<reference evidence="1" key="1">
    <citation type="submission" date="2023-07" db="EMBL/GenBank/DDBJ databases">
        <title>draft genome sequence of fig (Ficus carica).</title>
        <authorList>
            <person name="Takahashi T."/>
            <person name="Nishimura K."/>
        </authorList>
    </citation>
    <scope>NUCLEOTIDE SEQUENCE</scope>
</reference>